<sequence>MSKIGIIGGSGLDDPDILEGSSETSIKTPYGDPSSKIKEGKIEGQHVAILSRHGIDHSILPTNVNFRANIWALKKIGCTHILASTAVGSLRNAIEPGHIVFPDQFIDFTKQRISTFYDEDKVVHTPMAEPFCQSTIEILRETATEMSIPNHVNKTIVTIEGPRFSTKSESHMFRSWGADIINMSSCPEVALAREQKIHYAALAMSTDYDCWKEDEESVSWELIEKTMKKNAANVLEIFVKAIPKLTNWKDRCSP</sequence>
<accession>A0A382SAV2</accession>
<keyword evidence="2" id="KW-0328">Glycosyltransferase</keyword>
<dbReference type="CDD" id="cd09010">
    <property type="entry name" value="MTAP_SsMTAPII_like_MTIP"/>
    <property type="match status" value="1"/>
</dbReference>
<evidence type="ECO:0000256" key="4">
    <source>
        <dbReference type="ARBA" id="ARBA00022726"/>
    </source>
</evidence>
<evidence type="ECO:0000256" key="5">
    <source>
        <dbReference type="SAM" id="MobiDB-lite"/>
    </source>
</evidence>
<feature type="domain" description="Nucleoside phosphorylase" evidence="6">
    <location>
        <begin position="3"/>
        <end position="242"/>
    </location>
</feature>
<dbReference type="InterPro" id="IPR010044">
    <property type="entry name" value="MTAP"/>
</dbReference>
<dbReference type="NCBIfam" id="TIGR01694">
    <property type="entry name" value="MTAP"/>
    <property type="match status" value="1"/>
</dbReference>
<dbReference type="PANTHER" id="PTHR42679:SF2">
    <property type="entry name" value="S-METHYL-5'-THIOADENOSINE PHOSPHORYLASE"/>
    <property type="match status" value="1"/>
</dbReference>
<dbReference type="GO" id="GO:0017061">
    <property type="term" value="F:S-methyl-5-thioadenosine phosphorylase activity"/>
    <property type="evidence" value="ECO:0007669"/>
    <property type="project" value="InterPro"/>
</dbReference>
<dbReference type="InterPro" id="IPR035994">
    <property type="entry name" value="Nucleoside_phosphorylase_sf"/>
</dbReference>
<reference evidence="7" key="1">
    <citation type="submission" date="2018-05" db="EMBL/GenBank/DDBJ databases">
        <authorList>
            <person name="Lanie J.A."/>
            <person name="Ng W.-L."/>
            <person name="Kazmierczak K.M."/>
            <person name="Andrzejewski T.M."/>
            <person name="Davidsen T.M."/>
            <person name="Wayne K.J."/>
            <person name="Tettelin H."/>
            <person name="Glass J.I."/>
            <person name="Rusch D."/>
            <person name="Podicherti R."/>
            <person name="Tsui H.-C.T."/>
            <person name="Winkler M.E."/>
        </authorList>
    </citation>
    <scope>NUCLEOTIDE SEQUENCE</scope>
</reference>
<dbReference type="EMBL" id="UINC01127524">
    <property type="protein sequence ID" value="SVD06692.1"/>
    <property type="molecule type" value="Genomic_DNA"/>
</dbReference>
<dbReference type="InterPro" id="IPR018099">
    <property type="entry name" value="Purine_phosphorylase-2_CS"/>
</dbReference>
<protein>
    <recommendedName>
        <fullName evidence="6">Nucleoside phosphorylase domain-containing protein</fullName>
    </recommendedName>
</protein>
<dbReference type="HAMAP" id="MF_01963">
    <property type="entry name" value="MTAP"/>
    <property type="match status" value="1"/>
</dbReference>
<dbReference type="FunFam" id="3.40.50.1580:FF:000012">
    <property type="entry name" value="Probable 6-oxopurine nucleoside phosphorylase"/>
    <property type="match status" value="1"/>
</dbReference>
<dbReference type="PROSITE" id="PS01240">
    <property type="entry name" value="PNP_MTAP_2"/>
    <property type="match status" value="1"/>
</dbReference>
<gene>
    <name evidence="7" type="ORF">METZ01_LOCUS359546</name>
</gene>
<evidence type="ECO:0000256" key="1">
    <source>
        <dbReference type="ARBA" id="ARBA00006751"/>
    </source>
</evidence>
<dbReference type="PANTHER" id="PTHR42679">
    <property type="entry name" value="S-METHYL-5'-THIOADENOSINE PHOSPHORYLASE"/>
    <property type="match status" value="1"/>
</dbReference>
<organism evidence="7">
    <name type="scientific">marine metagenome</name>
    <dbReference type="NCBI Taxonomy" id="408172"/>
    <lineage>
        <taxon>unclassified sequences</taxon>
        <taxon>metagenomes</taxon>
        <taxon>ecological metagenomes</taxon>
    </lineage>
</organism>
<dbReference type="GO" id="GO:0006166">
    <property type="term" value="P:purine ribonucleoside salvage"/>
    <property type="evidence" value="ECO:0007669"/>
    <property type="project" value="UniProtKB-KW"/>
</dbReference>
<proteinExistence type="inferred from homology"/>
<comment type="similarity">
    <text evidence="1">Belongs to the PNP/MTAP phosphorylase family.</text>
</comment>
<dbReference type="InterPro" id="IPR000845">
    <property type="entry name" value="Nucleoside_phosphorylase_d"/>
</dbReference>
<dbReference type="SUPFAM" id="SSF53167">
    <property type="entry name" value="Purine and uridine phosphorylases"/>
    <property type="match status" value="1"/>
</dbReference>
<dbReference type="GO" id="GO:0019509">
    <property type="term" value="P:L-methionine salvage from methylthioadenosine"/>
    <property type="evidence" value="ECO:0007669"/>
    <property type="project" value="TreeGrafter"/>
</dbReference>
<keyword evidence="3" id="KW-0808">Transferase</keyword>
<name>A0A382SAV2_9ZZZZ</name>
<evidence type="ECO:0000259" key="6">
    <source>
        <dbReference type="Pfam" id="PF01048"/>
    </source>
</evidence>
<dbReference type="AlphaFoldDB" id="A0A382SAV2"/>
<dbReference type="Gene3D" id="3.40.50.1580">
    <property type="entry name" value="Nucleoside phosphorylase domain"/>
    <property type="match status" value="1"/>
</dbReference>
<keyword evidence="4" id="KW-0660">Purine salvage</keyword>
<evidence type="ECO:0000256" key="2">
    <source>
        <dbReference type="ARBA" id="ARBA00022676"/>
    </source>
</evidence>
<feature type="compositionally biased region" description="Gly residues" evidence="5">
    <location>
        <begin position="1"/>
        <end position="11"/>
    </location>
</feature>
<feature type="region of interest" description="Disordered" evidence="5">
    <location>
        <begin position="1"/>
        <end position="35"/>
    </location>
</feature>
<dbReference type="GO" id="GO:0005829">
    <property type="term" value="C:cytosol"/>
    <property type="evidence" value="ECO:0007669"/>
    <property type="project" value="TreeGrafter"/>
</dbReference>
<dbReference type="Pfam" id="PF01048">
    <property type="entry name" value="PNP_UDP_1"/>
    <property type="match status" value="1"/>
</dbReference>
<evidence type="ECO:0000313" key="7">
    <source>
        <dbReference type="EMBL" id="SVD06692.1"/>
    </source>
</evidence>
<evidence type="ECO:0000256" key="3">
    <source>
        <dbReference type="ARBA" id="ARBA00022679"/>
    </source>
</evidence>